<organism evidence="3 4">
    <name type="scientific">Flavisphingopyxis soli</name>
    <dbReference type="NCBI Taxonomy" id="2601267"/>
    <lineage>
        <taxon>Bacteria</taxon>
        <taxon>Pseudomonadati</taxon>
        <taxon>Pseudomonadota</taxon>
        <taxon>Alphaproteobacteria</taxon>
        <taxon>Sphingomonadales</taxon>
        <taxon>Sphingopyxidaceae</taxon>
        <taxon>Flavisphingopyxis</taxon>
    </lineage>
</organism>
<dbReference type="EMBL" id="VOPY01000003">
    <property type="protein sequence ID" value="TXC68360.1"/>
    <property type="molecule type" value="Genomic_DNA"/>
</dbReference>
<proteinExistence type="predicted"/>
<dbReference type="GO" id="GO:0008703">
    <property type="term" value="F:5-amino-6-(5-phosphoribosylamino)uracil reductase activity"/>
    <property type="evidence" value="ECO:0007669"/>
    <property type="project" value="InterPro"/>
</dbReference>
<evidence type="ECO:0000256" key="1">
    <source>
        <dbReference type="SAM" id="MobiDB-lite"/>
    </source>
</evidence>
<dbReference type="InterPro" id="IPR024072">
    <property type="entry name" value="DHFR-like_dom_sf"/>
</dbReference>
<comment type="caution">
    <text evidence="3">The sequence shown here is derived from an EMBL/GenBank/DDBJ whole genome shotgun (WGS) entry which is preliminary data.</text>
</comment>
<dbReference type="GO" id="GO:0009231">
    <property type="term" value="P:riboflavin biosynthetic process"/>
    <property type="evidence" value="ECO:0007669"/>
    <property type="project" value="InterPro"/>
</dbReference>
<dbReference type="OrthoDB" id="7342392at2"/>
<dbReference type="SUPFAM" id="SSF53597">
    <property type="entry name" value="Dihydrofolate reductase-like"/>
    <property type="match status" value="1"/>
</dbReference>
<dbReference type="Gene3D" id="3.40.430.10">
    <property type="entry name" value="Dihydrofolate Reductase, subunit A"/>
    <property type="match status" value="1"/>
</dbReference>
<gene>
    <name evidence="3" type="ORF">FSZ31_11865</name>
</gene>
<dbReference type="PANTHER" id="PTHR38011">
    <property type="entry name" value="DIHYDROFOLATE REDUCTASE FAMILY PROTEIN (AFU_ORTHOLOGUE AFUA_8G06820)"/>
    <property type="match status" value="1"/>
</dbReference>
<protein>
    <submittedName>
        <fullName evidence="3">Dihydrofolate reductase</fullName>
    </submittedName>
</protein>
<evidence type="ECO:0000259" key="2">
    <source>
        <dbReference type="Pfam" id="PF01872"/>
    </source>
</evidence>
<name>A0A5C6U7G7_9SPHN</name>
<evidence type="ECO:0000313" key="4">
    <source>
        <dbReference type="Proteomes" id="UP000321129"/>
    </source>
</evidence>
<reference evidence="3 4" key="1">
    <citation type="submission" date="2019-08" db="EMBL/GenBank/DDBJ databases">
        <title>Sphingorhabdus soil sp. nov., isolated from arctic soil.</title>
        <authorList>
            <person name="Liu Y."/>
        </authorList>
    </citation>
    <scope>NUCLEOTIDE SEQUENCE [LARGE SCALE GENOMIC DNA]</scope>
    <source>
        <strain evidence="3 4">D-2Q-5-6</strain>
    </source>
</reference>
<dbReference type="InterPro" id="IPR002734">
    <property type="entry name" value="RibDG_C"/>
</dbReference>
<feature type="domain" description="Bacterial bifunctional deaminase-reductase C-terminal" evidence="2">
    <location>
        <begin position="4"/>
        <end position="186"/>
    </location>
</feature>
<dbReference type="AlphaFoldDB" id="A0A5C6U7G7"/>
<dbReference type="RefSeq" id="WP_147123596.1">
    <property type="nucleotide sequence ID" value="NZ_VOPY01000003.1"/>
</dbReference>
<feature type="compositionally biased region" description="Pro residues" evidence="1">
    <location>
        <begin position="195"/>
        <end position="204"/>
    </location>
</feature>
<keyword evidence="4" id="KW-1185">Reference proteome</keyword>
<dbReference type="PANTHER" id="PTHR38011:SF2">
    <property type="entry name" value="BIFUNCTIONAL DEAMINASE-REDUCTASE DOMAIN PROTEIN"/>
    <property type="match status" value="1"/>
</dbReference>
<dbReference type="InterPro" id="IPR050765">
    <property type="entry name" value="Riboflavin_Biosynth_HTPR"/>
</dbReference>
<evidence type="ECO:0000313" key="3">
    <source>
        <dbReference type="EMBL" id="TXC68360.1"/>
    </source>
</evidence>
<accession>A0A5C6U7G7</accession>
<feature type="region of interest" description="Disordered" evidence="1">
    <location>
        <begin position="191"/>
        <end position="224"/>
    </location>
</feature>
<dbReference type="Pfam" id="PF01872">
    <property type="entry name" value="RibD_C"/>
    <property type="match status" value="1"/>
</dbReference>
<sequence>MARKITGAAFVSLDGVIQAPGGPTEDPTGGFDQGGWVFKLWDEGINETLGTLFAGDYGLLLGRRTYDIFAAYWPYVEGEEAAMGEAFTRADKYVLTRSDASLDWDNSHRLGDIDAVAALKQTDDPDLVIQGSSTLYPPLLAAGLIDRLILMTYPVVLGSGKRLFGDDTRAGQLEMTDHRVTDKGTVIATYRPGGALPPYPPFGPKPSTSDREAERQRRMKQGTW</sequence>
<dbReference type="Proteomes" id="UP000321129">
    <property type="component" value="Unassembled WGS sequence"/>
</dbReference>